<organism evidence="4 5">
    <name type="scientific">Hymenobacter qilianensis</name>
    <dbReference type="NCBI Taxonomy" id="1385715"/>
    <lineage>
        <taxon>Bacteria</taxon>
        <taxon>Pseudomonadati</taxon>
        <taxon>Bacteroidota</taxon>
        <taxon>Cytophagia</taxon>
        <taxon>Cytophagales</taxon>
        <taxon>Hymenobacteraceae</taxon>
        <taxon>Hymenobacter</taxon>
    </lineage>
</organism>
<dbReference type="InterPro" id="IPR026891">
    <property type="entry name" value="Fn3-like"/>
</dbReference>
<dbReference type="KEGG" id="hqi:H9L05_20760"/>
<reference evidence="4 5" key="1">
    <citation type="submission" date="2020-08" db="EMBL/GenBank/DDBJ databases">
        <title>Genome sequence of Hymenobacter qilianensis JCM 19763T.</title>
        <authorList>
            <person name="Hyun D.-W."/>
            <person name="Bae J.-W."/>
        </authorList>
    </citation>
    <scope>NUCLEOTIDE SEQUENCE [LARGE SCALE GENOMIC DNA]</scope>
    <source>
        <strain evidence="4 5">JCM 19763</strain>
    </source>
</reference>
<evidence type="ECO:0000313" key="5">
    <source>
        <dbReference type="Proteomes" id="UP000516093"/>
    </source>
</evidence>
<dbReference type="Proteomes" id="UP000516093">
    <property type="component" value="Chromosome"/>
</dbReference>
<dbReference type="PANTHER" id="PTHR42715:SF10">
    <property type="entry name" value="BETA-GLUCOSIDASE"/>
    <property type="match status" value="1"/>
</dbReference>
<accession>A0A7H0GVC4</accession>
<dbReference type="PANTHER" id="PTHR42715">
    <property type="entry name" value="BETA-GLUCOSIDASE"/>
    <property type="match status" value="1"/>
</dbReference>
<dbReference type="SMART" id="SM01217">
    <property type="entry name" value="Fn3_like"/>
    <property type="match status" value="1"/>
</dbReference>
<dbReference type="Gene3D" id="3.40.50.1700">
    <property type="entry name" value="Glycoside hydrolase family 3 C-terminal domain"/>
    <property type="match status" value="1"/>
</dbReference>
<protein>
    <submittedName>
        <fullName evidence="4">Glycoside hydrolase family 3 C-terminal domain-containing protein</fullName>
    </submittedName>
</protein>
<dbReference type="AlphaFoldDB" id="A0A7H0GVC4"/>
<evidence type="ECO:0000256" key="1">
    <source>
        <dbReference type="ARBA" id="ARBA00005336"/>
    </source>
</evidence>
<proteinExistence type="inferred from homology"/>
<keyword evidence="5" id="KW-1185">Reference proteome</keyword>
<dbReference type="Pfam" id="PF14310">
    <property type="entry name" value="Fn3-like"/>
    <property type="match status" value="1"/>
</dbReference>
<dbReference type="Gene3D" id="2.60.40.10">
    <property type="entry name" value="Immunoglobulins"/>
    <property type="match status" value="1"/>
</dbReference>
<dbReference type="InterPro" id="IPR002772">
    <property type="entry name" value="Glyco_hydro_3_C"/>
</dbReference>
<dbReference type="GO" id="GO:0005975">
    <property type="term" value="P:carbohydrate metabolic process"/>
    <property type="evidence" value="ECO:0007669"/>
    <property type="project" value="InterPro"/>
</dbReference>
<evidence type="ECO:0000256" key="2">
    <source>
        <dbReference type="ARBA" id="ARBA00022801"/>
    </source>
</evidence>
<evidence type="ECO:0000259" key="3">
    <source>
        <dbReference type="SMART" id="SM01217"/>
    </source>
</evidence>
<gene>
    <name evidence="4" type="ORF">H9L05_20760</name>
</gene>
<dbReference type="InterPro" id="IPR050288">
    <property type="entry name" value="Cellulose_deg_GH3"/>
</dbReference>
<dbReference type="Pfam" id="PF01915">
    <property type="entry name" value="Glyco_hydro_3_C"/>
    <property type="match status" value="1"/>
</dbReference>
<dbReference type="RefSeq" id="WP_187732499.1">
    <property type="nucleotide sequence ID" value="NZ_CP060784.1"/>
</dbReference>
<name>A0A7H0GVC4_9BACT</name>
<dbReference type="EMBL" id="CP060784">
    <property type="protein sequence ID" value="QNP52240.1"/>
    <property type="molecule type" value="Genomic_DNA"/>
</dbReference>
<dbReference type="SUPFAM" id="SSF52279">
    <property type="entry name" value="Beta-D-glucan exohydrolase, C-terminal domain"/>
    <property type="match status" value="1"/>
</dbReference>
<dbReference type="InterPro" id="IPR013783">
    <property type="entry name" value="Ig-like_fold"/>
</dbReference>
<dbReference type="InterPro" id="IPR036881">
    <property type="entry name" value="Glyco_hydro_3_C_sf"/>
</dbReference>
<comment type="similarity">
    <text evidence="1">Belongs to the glycosyl hydrolase 3 family.</text>
</comment>
<sequence>MKVDVEGFSGGDRTSIALPKVQTELLKVLKSSGKPVVFAMMTGSALGVPWEAANIPAIINTWYGGQATGTALADVLFGDYNPAGRLPVTFYKSEKQLPAFDNYDMEGRTYRYFRDTPLYPFGHGLSYTTFKYSALKMPPSAPTGQPVTVSVEVQNTGKRAGDEVVQLYVKHPNAKGRVALHALEGFQRINLKAGEKKTIQFTLTPRQLSLLNDKAERMEQAGQVQVFVGGGQPLKSALAAKQVLQANVALTGANVMID</sequence>
<dbReference type="GO" id="GO:0004553">
    <property type="term" value="F:hydrolase activity, hydrolyzing O-glycosyl compounds"/>
    <property type="evidence" value="ECO:0007669"/>
    <property type="project" value="InterPro"/>
</dbReference>
<evidence type="ECO:0000313" key="4">
    <source>
        <dbReference type="EMBL" id="QNP52240.1"/>
    </source>
</evidence>
<feature type="domain" description="Fibronectin type III-like" evidence="3">
    <location>
        <begin position="163"/>
        <end position="232"/>
    </location>
</feature>
<keyword evidence="2 4" id="KW-0378">Hydrolase</keyword>